<proteinExistence type="predicted"/>
<name>A0A6M8HXH8_9PROT</name>
<dbReference type="InterPro" id="IPR014710">
    <property type="entry name" value="RmlC-like_jellyroll"/>
</dbReference>
<gene>
    <name evidence="1" type="ORF">HN018_22885</name>
</gene>
<dbReference type="EMBL" id="CP053709">
    <property type="protein sequence ID" value="QKE93048.1"/>
    <property type="molecule type" value="Genomic_DNA"/>
</dbReference>
<dbReference type="RefSeq" id="WP_171836220.1">
    <property type="nucleotide sequence ID" value="NZ_CP053709.1"/>
</dbReference>
<dbReference type="InterPro" id="IPR011051">
    <property type="entry name" value="RmlC_Cupin_sf"/>
</dbReference>
<dbReference type="SUPFAM" id="SSF51182">
    <property type="entry name" value="RmlC-like cupins"/>
    <property type="match status" value="1"/>
</dbReference>
<reference evidence="1 2" key="1">
    <citation type="journal article" date="2014" name="World J. Microbiol. Biotechnol.">
        <title>Biodiversity and physiological characteristics of Antarctic and Arctic lichens-associated bacteria.</title>
        <authorList>
            <person name="Lee Y.M."/>
            <person name="Kim E.H."/>
            <person name="Lee H.K."/>
            <person name="Hong S.G."/>
        </authorList>
    </citation>
    <scope>NUCLEOTIDE SEQUENCE [LARGE SCALE GENOMIC DNA]</scope>
    <source>
        <strain evidence="1 2">PAMC 26569</strain>
        <plasmid evidence="1">unnamed1</plasmid>
    </source>
</reference>
<sequence>MGDKIMWSRQEEVEKAWVHPGLEYSHRLITERHQGCSFSFHITTYMAEFDTIVEGDGVHEVVLYCLHGWSRQIDLSDNRERIFKPGDAMYLPVNYRYRHIVGEGGLVVAVCCTPSREPLEV</sequence>
<dbReference type="Gene3D" id="2.60.120.10">
    <property type="entry name" value="Jelly Rolls"/>
    <property type="match status" value="1"/>
</dbReference>
<evidence type="ECO:0000313" key="2">
    <source>
        <dbReference type="Proteomes" id="UP000500767"/>
    </source>
</evidence>
<dbReference type="AlphaFoldDB" id="A0A6M8HXH8"/>
<protein>
    <recommendedName>
        <fullName evidence="3">N-acetyldiaminobutyrate dehydratase</fullName>
    </recommendedName>
</protein>
<dbReference type="KEGG" id="lck:HN018_22885"/>
<keyword evidence="2" id="KW-1185">Reference proteome</keyword>
<dbReference type="Proteomes" id="UP000500767">
    <property type="component" value="Plasmid unnamed1"/>
</dbReference>
<keyword evidence="1" id="KW-0614">Plasmid</keyword>
<evidence type="ECO:0008006" key="3">
    <source>
        <dbReference type="Google" id="ProtNLM"/>
    </source>
</evidence>
<evidence type="ECO:0000313" key="1">
    <source>
        <dbReference type="EMBL" id="QKE93048.1"/>
    </source>
</evidence>
<organism evidence="1 2">
    <name type="scientific">Lichenicola cladoniae</name>
    <dbReference type="NCBI Taxonomy" id="1484109"/>
    <lineage>
        <taxon>Bacteria</taxon>
        <taxon>Pseudomonadati</taxon>
        <taxon>Pseudomonadota</taxon>
        <taxon>Alphaproteobacteria</taxon>
        <taxon>Acetobacterales</taxon>
        <taxon>Acetobacteraceae</taxon>
        <taxon>Lichenicola</taxon>
    </lineage>
</organism>
<accession>A0A6M8HXH8</accession>
<geneLocation type="plasmid" evidence="1 2">
    <name>unnamed1</name>
</geneLocation>